<reference evidence="1 2" key="1">
    <citation type="submission" date="2019-05" db="EMBL/GenBank/DDBJ databases">
        <title>Nesterenkonia sp. GY239, isolated from the Southern Atlantic Ocean.</title>
        <authorList>
            <person name="Zhang G."/>
        </authorList>
    </citation>
    <scope>NUCLEOTIDE SEQUENCE [LARGE SCALE GENOMIC DNA]</scope>
    <source>
        <strain evidence="1 2">GY239</strain>
    </source>
</reference>
<evidence type="ECO:0000313" key="1">
    <source>
        <dbReference type="EMBL" id="TLP71804.1"/>
    </source>
</evidence>
<dbReference type="OrthoDB" id="4773798at2"/>
<evidence type="ECO:0000313" key="2">
    <source>
        <dbReference type="Proteomes" id="UP000306544"/>
    </source>
</evidence>
<comment type="caution">
    <text evidence="1">The sequence shown here is derived from an EMBL/GenBank/DDBJ whole genome shotgun (WGS) entry which is preliminary data.</text>
</comment>
<sequence length="93" mass="10628">MMIMPRTVQDILDHADELAKRFEDYEPSRAEERDPQVFTELRQAILARADAERSIKEAVSRGRKDGYSWSFIGSLIGTSGEAARQRYGHKQDA</sequence>
<organism evidence="1 2">
    <name type="scientific">Nesterenkonia sphaerica</name>
    <dbReference type="NCBI Taxonomy" id="1804988"/>
    <lineage>
        <taxon>Bacteria</taxon>
        <taxon>Bacillati</taxon>
        <taxon>Actinomycetota</taxon>
        <taxon>Actinomycetes</taxon>
        <taxon>Micrococcales</taxon>
        <taxon>Micrococcaceae</taxon>
        <taxon>Nesterenkonia</taxon>
    </lineage>
</organism>
<protein>
    <submittedName>
        <fullName evidence="1">Uncharacterized protein</fullName>
    </submittedName>
</protein>
<proteinExistence type="predicted"/>
<keyword evidence="2" id="KW-1185">Reference proteome</keyword>
<dbReference type="AlphaFoldDB" id="A0A5R9A0S8"/>
<accession>A0A5R9A0S8</accession>
<gene>
    <name evidence="1" type="ORF">FEF27_12275</name>
</gene>
<dbReference type="EMBL" id="VAWA01000026">
    <property type="protein sequence ID" value="TLP71804.1"/>
    <property type="molecule type" value="Genomic_DNA"/>
</dbReference>
<name>A0A5R9A0S8_9MICC</name>
<dbReference type="Proteomes" id="UP000306544">
    <property type="component" value="Unassembled WGS sequence"/>
</dbReference>